<keyword evidence="10" id="KW-0067">ATP-binding</keyword>
<keyword evidence="7 14" id="KW-0812">Transmembrane</keyword>
<evidence type="ECO:0000256" key="12">
    <source>
        <dbReference type="ARBA" id="ARBA00023012"/>
    </source>
</evidence>
<dbReference type="PROSITE" id="PS50109">
    <property type="entry name" value="HIS_KIN"/>
    <property type="match status" value="1"/>
</dbReference>
<dbReference type="NCBIfam" id="TIGR00229">
    <property type="entry name" value="sensory_box"/>
    <property type="match status" value="1"/>
</dbReference>
<dbReference type="GO" id="GO:0000156">
    <property type="term" value="F:phosphorelay response regulator activity"/>
    <property type="evidence" value="ECO:0007669"/>
    <property type="project" value="TreeGrafter"/>
</dbReference>
<dbReference type="Gene3D" id="6.10.340.10">
    <property type="match status" value="1"/>
</dbReference>
<keyword evidence="5" id="KW-0597">Phosphoprotein</keyword>
<proteinExistence type="predicted"/>
<dbReference type="CDD" id="cd18773">
    <property type="entry name" value="PDC1_HK_sensor"/>
    <property type="match status" value="1"/>
</dbReference>
<evidence type="ECO:0000256" key="8">
    <source>
        <dbReference type="ARBA" id="ARBA00022741"/>
    </source>
</evidence>
<dbReference type="InterPro" id="IPR003594">
    <property type="entry name" value="HATPase_dom"/>
</dbReference>
<dbReference type="KEGG" id="sde:Sde_2631"/>
<evidence type="ECO:0000313" key="18">
    <source>
        <dbReference type="Proteomes" id="UP000001947"/>
    </source>
</evidence>
<dbReference type="PRINTS" id="PR00344">
    <property type="entry name" value="BCTRLSENSOR"/>
</dbReference>
<dbReference type="CDD" id="cd00082">
    <property type="entry name" value="HisKA"/>
    <property type="match status" value="1"/>
</dbReference>
<dbReference type="GeneID" id="98615679"/>
<keyword evidence="4" id="KW-1003">Cell membrane</keyword>
<evidence type="ECO:0000259" key="16">
    <source>
        <dbReference type="PROSITE" id="PS50885"/>
    </source>
</evidence>
<evidence type="ECO:0000256" key="6">
    <source>
        <dbReference type="ARBA" id="ARBA00022679"/>
    </source>
</evidence>
<evidence type="ECO:0000256" key="9">
    <source>
        <dbReference type="ARBA" id="ARBA00022777"/>
    </source>
</evidence>
<protein>
    <recommendedName>
        <fullName evidence="3">histidine kinase</fullName>
        <ecNumber evidence="3">2.7.13.3</ecNumber>
    </recommendedName>
</protein>
<dbReference type="InterPro" id="IPR005467">
    <property type="entry name" value="His_kinase_dom"/>
</dbReference>
<dbReference type="InterPro" id="IPR003660">
    <property type="entry name" value="HAMP_dom"/>
</dbReference>
<dbReference type="InterPro" id="IPR029151">
    <property type="entry name" value="Sensor-like_sf"/>
</dbReference>
<evidence type="ECO:0000256" key="7">
    <source>
        <dbReference type="ARBA" id="ARBA00022692"/>
    </source>
</evidence>
<evidence type="ECO:0000256" key="11">
    <source>
        <dbReference type="ARBA" id="ARBA00022989"/>
    </source>
</evidence>
<dbReference type="SUPFAM" id="SSF55874">
    <property type="entry name" value="ATPase domain of HSP90 chaperone/DNA topoisomerase II/histidine kinase"/>
    <property type="match status" value="1"/>
</dbReference>
<dbReference type="Pfam" id="PF00512">
    <property type="entry name" value="HisKA"/>
    <property type="match status" value="1"/>
</dbReference>
<dbReference type="EMBL" id="CP000282">
    <property type="protein sequence ID" value="ABD81891.1"/>
    <property type="molecule type" value="Genomic_DNA"/>
</dbReference>
<dbReference type="GO" id="GO:0000155">
    <property type="term" value="F:phosphorelay sensor kinase activity"/>
    <property type="evidence" value="ECO:0007669"/>
    <property type="project" value="InterPro"/>
</dbReference>
<accession>Q21HD8</accession>
<dbReference type="InterPro" id="IPR004358">
    <property type="entry name" value="Sig_transdc_His_kin-like_C"/>
</dbReference>
<feature type="domain" description="Histidine kinase" evidence="15">
    <location>
        <begin position="553"/>
        <end position="779"/>
    </location>
</feature>
<evidence type="ECO:0000256" key="13">
    <source>
        <dbReference type="ARBA" id="ARBA00023136"/>
    </source>
</evidence>
<evidence type="ECO:0000256" key="5">
    <source>
        <dbReference type="ARBA" id="ARBA00022553"/>
    </source>
</evidence>
<evidence type="ECO:0000256" key="2">
    <source>
        <dbReference type="ARBA" id="ARBA00004651"/>
    </source>
</evidence>
<dbReference type="RefSeq" id="WP_011469108.1">
    <property type="nucleotide sequence ID" value="NC_007912.1"/>
</dbReference>
<comment type="subcellular location">
    <subcellularLocation>
        <location evidence="2">Cell membrane</location>
        <topology evidence="2">Multi-pass membrane protein</topology>
    </subcellularLocation>
</comment>
<dbReference type="CDD" id="cd06225">
    <property type="entry name" value="HAMP"/>
    <property type="match status" value="1"/>
</dbReference>
<dbReference type="SUPFAM" id="SSF55785">
    <property type="entry name" value="PYP-like sensor domain (PAS domain)"/>
    <property type="match status" value="1"/>
</dbReference>
<dbReference type="InterPro" id="IPR003661">
    <property type="entry name" value="HisK_dim/P_dom"/>
</dbReference>
<keyword evidence="6" id="KW-0808">Transferase</keyword>
<dbReference type="InterPro" id="IPR036890">
    <property type="entry name" value="HATPase_C_sf"/>
</dbReference>
<dbReference type="InterPro" id="IPR050351">
    <property type="entry name" value="BphY/WalK/GraS-like"/>
</dbReference>
<dbReference type="GO" id="GO:0030295">
    <property type="term" value="F:protein kinase activator activity"/>
    <property type="evidence" value="ECO:0007669"/>
    <property type="project" value="TreeGrafter"/>
</dbReference>
<dbReference type="InterPro" id="IPR048760">
    <property type="entry name" value="VP0354-like_sensor_dom"/>
</dbReference>
<dbReference type="SUPFAM" id="SSF47384">
    <property type="entry name" value="Homodimeric domain of signal transducing histidine kinase"/>
    <property type="match status" value="1"/>
</dbReference>
<evidence type="ECO:0000256" key="4">
    <source>
        <dbReference type="ARBA" id="ARBA00022475"/>
    </source>
</evidence>
<keyword evidence="13 14" id="KW-0472">Membrane</keyword>
<dbReference type="Gene3D" id="3.30.565.10">
    <property type="entry name" value="Histidine kinase-like ATPase, C-terminal domain"/>
    <property type="match status" value="1"/>
</dbReference>
<comment type="catalytic activity">
    <reaction evidence="1">
        <text>ATP + protein L-histidine = ADP + protein N-phospho-L-histidine.</text>
        <dbReference type="EC" id="2.7.13.3"/>
    </reaction>
</comment>
<dbReference type="eggNOG" id="COG2972">
    <property type="taxonomic scope" value="Bacteria"/>
</dbReference>
<feature type="transmembrane region" description="Helical" evidence="14">
    <location>
        <begin position="334"/>
        <end position="351"/>
    </location>
</feature>
<sequence length="782" mass="87405">MRISSRMTLHTLAAVVFTVALLSAYFAREMKQALVDGEVRNQQAQLDLRVQHFNSGIEQLRSDALLISESPFIVEWFKQSINVIDDANDQISTNTSLPSNAYSSLIEQSFNNLLTRRPDYFQARILSISGDELIRVERQNGAVKVVAAKQLQDKSETEYFEAAKTLSAGEVYLSDINLNEEYGAIAQPEVTTLRAAAPIFDGNGKLLGVFVINKNVGSFVRATVTNSSVGDVFVLNARGHFIYHPQNEYTFSEQRGTDYTFAKQWPEIAKSLLVAFEKDAFNLATSSLNLDNYVVNARKVSYHKGTTPKYISIIQMAPSSHFSAQTIQALQRQIFAVALLLAVCIALAWFFNRIMVKRVYMLGELSNCVAAGGRDLKLPEDRGDEVDHVAKAFQSMVDQIDGREKLLHLEKVKIQAIFDAVNSGLITTNEDGYIEEVNQFGAHLLTSEPQAMEGKFIGDYLKSESSLNSNVFQAYFALQQEATQPFHFEVIGLRHTGPFPVQLSVARFTLDGKTFYVAAIEDISERKSIQLSLDKYAKKLEASNKELQSFAYVASHDLQEPVRKIQSFGELLEREEKANLSENGQLYLSRMVSAAERMRSLISSLLELSRVGKEQNQCEWVDVELQCREITDDLEKLITEKNAEVSIGPLPHVWGEPVQMRRLMQNLIGNALKYVKVNVRPVVEVGMYCPMDVGNEFALELERYPVAFFVQDNGIGIAPEFREKIFVAFERLHGRSQYQGNGIGLAICKKIVEGMGGIIFVDDNPAGGSRFVVALPKAGPES</sequence>
<dbReference type="GO" id="GO:0007234">
    <property type="term" value="P:osmosensory signaling via phosphorelay pathway"/>
    <property type="evidence" value="ECO:0007669"/>
    <property type="project" value="TreeGrafter"/>
</dbReference>
<evidence type="ECO:0000256" key="14">
    <source>
        <dbReference type="SAM" id="Phobius"/>
    </source>
</evidence>
<dbReference type="AlphaFoldDB" id="Q21HD8"/>
<dbReference type="Pfam" id="PF02518">
    <property type="entry name" value="HATPase_c"/>
    <property type="match status" value="1"/>
</dbReference>
<dbReference type="InterPro" id="IPR036097">
    <property type="entry name" value="HisK_dim/P_sf"/>
</dbReference>
<evidence type="ECO:0000256" key="10">
    <source>
        <dbReference type="ARBA" id="ARBA00022840"/>
    </source>
</evidence>
<evidence type="ECO:0000256" key="1">
    <source>
        <dbReference type="ARBA" id="ARBA00000085"/>
    </source>
</evidence>
<keyword evidence="9" id="KW-0418">Kinase</keyword>
<dbReference type="Gene3D" id="1.10.287.130">
    <property type="match status" value="1"/>
</dbReference>
<dbReference type="CDD" id="cd00130">
    <property type="entry name" value="PAS"/>
    <property type="match status" value="1"/>
</dbReference>
<gene>
    <name evidence="17" type="ordered locus">Sde_2631</name>
</gene>
<dbReference type="eggNOG" id="COG4251">
    <property type="taxonomic scope" value="Bacteria"/>
</dbReference>
<reference evidence="17 18" key="1">
    <citation type="journal article" date="2008" name="PLoS Genet.">
        <title>Complete genome sequence of the complex carbohydrate-degrading marine bacterium, Saccharophagus degradans strain 2-40 T.</title>
        <authorList>
            <person name="Weiner R.M."/>
            <person name="Taylor L.E.II."/>
            <person name="Henrissat B."/>
            <person name="Hauser L."/>
            <person name="Land M."/>
            <person name="Coutinho P.M."/>
            <person name="Rancurel C."/>
            <person name="Saunders E.H."/>
            <person name="Longmire A.G."/>
            <person name="Zhang H."/>
            <person name="Bayer E.A."/>
            <person name="Gilbert H.J."/>
            <person name="Larimer F."/>
            <person name="Zhulin I.B."/>
            <person name="Ekborg N.A."/>
            <person name="Lamed R."/>
            <person name="Richardson P.M."/>
            <person name="Borovok I."/>
            <person name="Hutcheson S."/>
        </authorList>
    </citation>
    <scope>NUCLEOTIDE SEQUENCE [LARGE SCALE GENOMIC DNA]</scope>
    <source>
        <strain evidence="18">2-40 / ATCC 43961 / DSM 17024</strain>
    </source>
</reference>
<dbReference type="HOGENOM" id="CLU_016689_0_0_6"/>
<name>Q21HD8_SACD2</name>
<dbReference type="SUPFAM" id="SSF103190">
    <property type="entry name" value="Sensory domain-like"/>
    <property type="match status" value="1"/>
</dbReference>
<dbReference type="EC" id="2.7.13.3" evidence="3"/>
<dbReference type="SMART" id="SM00388">
    <property type="entry name" value="HisKA"/>
    <property type="match status" value="1"/>
</dbReference>
<dbReference type="InterPro" id="IPR000014">
    <property type="entry name" value="PAS"/>
</dbReference>
<dbReference type="PANTHER" id="PTHR42878:SF15">
    <property type="entry name" value="BACTERIOPHYTOCHROME"/>
    <property type="match status" value="1"/>
</dbReference>
<keyword evidence="11 14" id="KW-1133">Transmembrane helix</keyword>
<organism evidence="17 18">
    <name type="scientific">Saccharophagus degradans (strain 2-40 / ATCC 43961 / DSM 17024)</name>
    <dbReference type="NCBI Taxonomy" id="203122"/>
    <lineage>
        <taxon>Bacteria</taxon>
        <taxon>Pseudomonadati</taxon>
        <taxon>Pseudomonadota</taxon>
        <taxon>Gammaproteobacteria</taxon>
        <taxon>Cellvibrionales</taxon>
        <taxon>Cellvibrionaceae</taxon>
        <taxon>Saccharophagus</taxon>
    </lineage>
</organism>
<dbReference type="PANTHER" id="PTHR42878">
    <property type="entry name" value="TWO-COMPONENT HISTIDINE KINASE"/>
    <property type="match status" value="1"/>
</dbReference>
<evidence type="ECO:0000313" key="17">
    <source>
        <dbReference type="EMBL" id="ABD81891.1"/>
    </source>
</evidence>
<dbReference type="Pfam" id="PF13426">
    <property type="entry name" value="PAS_9"/>
    <property type="match status" value="1"/>
</dbReference>
<dbReference type="STRING" id="203122.Sde_2631"/>
<evidence type="ECO:0000256" key="3">
    <source>
        <dbReference type="ARBA" id="ARBA00012438"/>
    </source>
</evidence>
<dbReference type="GO" id="GO:0005524">
    <property type="term" value="F:ATP binding"/>
    <property type="evidence" value="ECO:0007669"/>
    <property type="project" value="UniProtKB-KW"/>
</dbReference>
<dbReference type="GO" id="GO:0005886">
    <property type="term" value="C:plasma membrane"/>
    <property type="evidence" value="ECO:0007669"/>
    <property type="project" value="UniProtKB-SubCell"/>
</dbReference>
<evidence type="ECO:0000259" key="15">
    <source>
        <dbReference type="PROSITE" id="PS50109"/>
    </source>
</evidence>
<dbReference type="Proteomes" id="UP000001947">
    <property type="component" value="Chromosome"/>
</dbReference>
<dbReference type="Pfam" id="PF21623">
    <property type="entry name" value="HK_sensor_dom_bact"/>
    <property type="match status" value="1"/>
</dbReference>
<dbReference type="InterPro" id="IPR035965">
    <property type="entry name" value="PAS-like_dom_sf"/>
</dbReference>
<keyword evidence="12" id="KW-0902">Two-component regulatory system</keyword>
<keyword evidence="18" id="KW-1185">Reference proteome</keyword>
<keyword evidence="8" id="KW-0547">Nucleotide-binding</keyword>
<dbReference type="Gene3D" id="3.30.450.20">
    <property type="entry name" value="PAS domain"/>
    <property type="match status" value="2"/>
</dbReference>
<dbReference type="OrthoDB" id="9808408at2"/>
<feature type="domain" description="HAMP" evidence="16">
    <location>
        <begin position="353"/>
        <end position="405"/>
    </location>
</feature>
<dbReference type="PROSITE" id="PS50885">
    <property type="entry name" value="HAMP"/>
    <property type="match status" value="1"/>
</dbReference>
<dbReference type="SMART" id="SM00387">
    <property type="entry name" value="HATPase_c"/>
    <property type="match status" value="1"/>
</dbReference>